<dbReference type="PANTHER" id="PTHR14269:SF4">
    <property type="entry name" value="CAT EYE SYNDROME CRITICAL REGION PROTEIN 5"/>
    <property type="match status" value="1"/>
</dbReference>
<dbReference type="EMBL" id="ML011003">
    <property type="protein sequence ID" value="RKO95745.1"/>
    <property type="molecule type" value="Genomic_DNA"/>
</dbReference>
<dbReference type="InterPro" id="IPR006353">
    <property type="entry name" value="HAD-SF_hydro_IIA_CECR5"/>
</dbReference>
<proteinExistence type="predicted"/>
<dbReference type="Gene3D" id="3.40.50.1000">
    <property type="entry name" value="HAD superfamily/HAD-like"/>
    <property type="match status" value="2"/>
</dbReference>
<evidence type="ECO:0000313" key="2">
    <source>
        <dbReference type="Proteomes" id="UP000268535"/>
    </source>
</evidence>
<gene>
    <name evidence="1" type="ORF">CAUPRSCDRAFT_8904</name>
</gene>
<dbReference type="InterPro" id="IPR050324">
    <property type="entry name" value="CDP-alcohol_PTase-I"/>
</dbReference>
<dbReference type="NCBIfam" id="TIGR01456">
    <property type="entry name" value="CECR5"/>
    <property type="match status" value="1"/>
</dbReference>
<dbReference type="PANTHER" id="PTHR14269">
    <property type="entry name" value="CDP-DIACYLGLYCEROL--GLYCEROL-3-PHOSPHATE 3-PHOSPHATIDYLTRANSFERASE-RELATED"/>
    <property type="match status" value="1"/>
</dbReference>
<dbReference type="Proteomes" id="UP000268535">
    <property type="component" value="Unassembled WGS sequence"/>
</dbReference>
<dbReference type="NCBIfam" id="TIGR01460">
    <property type="entry name" value="HAD-SF-IIA"/>
    <property type="match status" value="1"/>
</dbReference>
<dbReference type="InterPro" id="IPR006357">
    <property type="entry name" value="HAD-SF_hydro_IIA"/>
</dbReference>
<reference evidence="2" key="1">
    <citation type="journal article" date="2018" name="Nat. Microbiol.">
        <title>Leveraging single-cell genomics to expand the fungal tree of life.</title>
        <authorList>
            <person name="Ahrendt S.R."/>
            <person name="Quandt C.A."/>
            <person name="Ciobanu D."/>
            <person name="Clum A."/>
            <person name="Salamov A."/>
            <person name="Andreopoulos B."/>
            <person name="Cheng J.F."/>
            <person name="Woyke T."/>
            <person name="Pelin A."/>
            <person name="Henrissat B."/>
            <person name="Reynolds N.K."/>
            <person name="Benny G.L."/>
            <person name="Smith M.E."/>
            <person name="James T.Y."/>
            <person name="Grigoriev I.V."/>
        </authorList>
    </citation>
    <scope>NUCLEOTIDE SEQUENCE [LARGE SCALE GENOMIC DNA]</scope>
    <source>
        <strain evidence="2">ATCC 52028</strain>
    </source>
</reference>
<dbReference type="GO" id="GO:0046474">
    <property type="term" value="P:glycerophospholipid biosynthetic process"/>
    <property type="evidence" value="ECO:0007669"/>
    <property type="project" value="TreeGrafter"/>
</dbReference>
<keyword evidence="1" id="KW-0378">Hydrolase</keyword>
<dbReference type="GO" id="GO:0016787">
    <property type="term" value="F:hydrolase activity"/>
    <property type="evidence" value="ECO:0007669"/>
    <property type="project" value="UniProtKB-KW"/>
</dbReference>
<accession>A0A4P9WTI2</accession>
<dbReference type="GO" id="GO:0005739">
    <property type="term" value="C:mitochondrion"/>
    <property type="evidence" value="ECO:0007669"/>
    <property type="project" value="TreeGrafter"/>
</dbReference>
<dbReference type="InterPro" id="IPR023214">
    <property type="entry name" value="HAD_sf"/>
</dbReference>
<dbReference type="AlphaFoldDB" id="A0A4P9WTI2"/>
<evidence type="ECO:0000313" key="1">
    <source>
        <dbReference type="EMBL" id="RKO95745.1"/>
    </source>
</evidence>
<organism evidence="1 2">
    <name type="scientific">Caulochytrium protostelioides</name>
    <dbReference type="NCBI Taxonomy" id="1555241"/>
    <lineage>
        <taxon>Eukaryota</taxon>
        <taxon>Fungi</taxon>
        <taxon>Fungi incertae sedis</taxon>
        <taxon>Chytridiomycota</taxon>
        <taxon>Chytridiomycota incertae sedis</taxon>
        <taxon>Chytridiomycetes</taxon>
        <taxon>Caulochytriales</taxon>
        <taxon>Caulochytriaceae</taxon>
        <taxon>Caulochytrium</taxon>
    </lineage>
</organism>
<dbReference type="SUPFAM" id="SSF56784">
    <property type="entry name" value="HAD-like"/>
    <property type="match status" value="1"/>
</dbReference>
<name>A0A4P9WTI2_9FUNG</name>
<sequence>VPAIFMTNGGGTTEAAKAAEYSRKFGVPIDPDQVVLAHTPIRLLADQYRDKIVLILGNDVCRDVARSYGFKHPVTSDDILSQFPDLWPFRELPPDYPRYTQHDFAKEPVSAIFSFHDSWDWGRDAQICMDLLLSEKGQLGTRHQCQPGEARVGAIPFYACNQDFLWSNAHPHARFAHGAFRRVLEYLWRELGAGDTGNSTEADRRAVPPLALIKYGKPERPAYVFADAALRAWAARLHLSGPPSPEAVVYAIGDNPHSDIAGANAWGWHGILVETGVYERGVSPETHGAQHVAADAGEAIDYIFARHGIHN</sequence>
<dbReference type="Pfam" id="PF13344">
    <property type="entry name" value="Hydrolase_6"/>
    <property type="match status" value="1"/>
</dbReference>
<dbReference type="Pfam" id="PF13242">
    <property type="entry name" value="Hydrolase_like"/>
    <property type="match status" value="1"/>
</dbReference>
<feature type="non-terminal residue" evidence="1">
    <location>
        <position position="1"/>
    </location>
</feature>
<dbReference type="InterPro" id="IPR036412">
    <property type="entry name" value="HAD-like_sf"/>
</dbReference>
<protein>
    <submittedName>
        <fullName evidence="1">HAD-superfamily subfamily IIA hydrolase</fullName>
    </submittedName>
</protein>